<sequence length="33" mass="3919">MDFRQPMAFEWISTCMNELVNVYVGQRLSSSFM</sequence>
<organism evidence="1 2">
    <name type="scientific">Arabidopsis suecica</name>
    <name type="common">Swedish thale-cress</name>
    <name type="synonym">Cardaminopsis suecica</name>
    <dbReference type="NCBI Taxonomy" id="45249"/>
    <lineage>
        <taxon>Eukaryota</taxon>
        <taxon>Viridiplantae</taxon>
        <taxon>Streptophyta</taxon>
        <taxon>Embryophyta</taxon>
        <taxon>Tracheophyta</taxon>
        <taxon>Spermatophyta</taxon>
        <taxon>Magnoliopsida</taxon>
        <taxon>eudicotyledons</taxon>
        <taxon>Gunneridae</taxon>
        <taxon>Pentapetalae</taxon>
        <taxon>rosids</taxon>
        <taxon>malvids</taxon>
        <taxon>Brassicales</taxon>
        <taxon>Brassicaceae</taxon>
        <taxon>Camelineae</taxon>
        <taxon>Arabidopsis</taxon>
    </lineage>
</organism>
<protein>
    <submittedName>
        <fullName evidence="1">Uncharacterized protein</fullName>
    </submittedName>
</protein>
<reference evidence="1 2" key="1">
    <citation type="submission" date="2020-12" db="EMBL/GenBank/DDBJ databases">
        <title>Concerted genomic and epigenomic changes stabilize Arabidopsis allopolyploids.</title>
        <authorList>
            <person name="Chen Z."/>
        </authorList>
    </citation>
    <scope>NUCLEOTIDE SEQUENCE [LARGE SCALE GENOMIC DNA]</scope>
    <source>
        <strain evidence="1">As9502</strain>
        <tissue evidence="1">Leaf</tissue>
    </source>
</reference>
<evidence type="ECO:0000313" key="2">
    <source>
        <dbReference type="Proteomes" id="UP000694251"/>
    </source>
</evidence>
<gene>
    <name evidence="1" type="ORF">ISN44_As06g029520</name>
</gene>
<dbReference type="Proteomes" id="UP000694251">
    <property type="component" value="Chromosome 6"/>
</dbReference>
<comment type="caution">
    <text evidence="1">The sequence shown here is derived from an EMBL/GenBank/DDBJ whole genome shotgun (WGS) entry which is preliminary data.</text>
</comment>
<dbReference type="AlphaFoldDB" id="A0A8T2CH23"/>
<dbReference type="EMBL" id="JAEFBJ010000006">
    <property type="protein sequence ID" value="KAG7598719.1"/>
    <property type="molecule type" value="Genomic_DNA"/>
</dbReference>
<accession>A0A8T2CH23</accession>
<proteinExistence type="predicted"/>
<keyword evidence="2" id="KW-1185">Reference proteome</keyword>
<name>A0A8T2CH23_ARASU</name>
<evidence type="ECO:0000313" key="1">
    <source>
        <dbReference type="EMBL" id="KAG7598719.1"/>
    </source>
</evidence>